<reference evidence="1" key="2">
    <citation type="journal article" date="2015" name="Data Brief">
        <title>Shoot transcriptome of the giant reed, Arundo donax.</title>
        <authorList>
            <person name="Barrero R.A."/>
            <person name="Guerrero F.D."/>
            <person name="Moolhuijzen P."/>
            <person name="Goolsby J.A."/>
            <person name="Tidwell J."/>
            <person name="Bellgard S.E."/>
            <person name="Bellgard M.I."/>
        </authorList>
    </citation>
    <scope>NUCLEOTIDE SEQUENCE</scope>
    <source>
        <tissue evidence="1">Shoot tissue taken approximately 20 cm above the soil surface</tissue>
    </source>
</reference>
<reference evidence="1" key="1">
    <citation type="submission" date="2014-09" db="EMBL/GenBank/DDBJ databases">
        <authorList>
            <person name="Magalhaes I.L.F."/>
            <person name="Oliveira U."/>
            <person name="Santos F.R."/>
            <person name="Vidigal T.H.D.A."/>
            <person name="Brescovit A.D."/>
            <person name="Santos A.J."/>
        </authorList>
    </citation>
    <scope>NUCLEOTIDE SEQUENCE</scope>
    <source>
        <tissue evidence="1">Shoot tissue taken approximately 20 cm above the soil surface</tissue>
    </source>
</reference>
<proteinExistence type="predicted"/>
<sequence>MGTRRLIRREGERVRVRCERKVMVRWDLIRSGSGLSWPGAPYVILQSFSLLPRAESIL</sequence>
<name>A0A0A8Y4I6_ARUDO</name>
<protein>
    <submittedName>
        <fullName evidence="1">Uncharacterized protein</fullName>
    </submittedName>
</protein>
<evidence type="ECO:0000313" key="1">
    <source>
        <dbReference type="EMBL" id="JAD20380.1"/>
    </source>
</evidence>
<organism evidence="1">
    <name type="scientific">Arundo donax</name>
    <name type="common">Giant reed</name>
    <name type="synonym">Donax arundinaceus</name>
    <dbReference type="NCBI Taxonomy" id="35708"/>
    <lineage>
        <taxon>Eukaryota</taxon>
        <taxon>Viridiplantae</taxon>
        <taxon>Streptophyta</taxon>
        <taxon>Embryophyta</taxon>
        <taxon>Tracheophyta</taxon>
        <taxon>Spermatophyta</taxon>
        <taxon>Magnoliopsida</taxon>
        <taxon>Liliopsida</taxon>
        <taxon>Poales</taxon>
        <taxon>Poaceae</taxon>
        <taxon>PACMAD clade</taxon>
        <taxon>Arundinoideae</taxon>
        <taxon>Arundineae</taxon>
        <taxon>Arundo</taxon>
    </lineage>
</organism>
<accession>A0A0A8Y4I6</accession>
<dbReference type="AlphaFoldDB" id="A0A0A8Y4I6"/>
<dbReference type="EMBL" id="GBRH01277515">
    <property type="protein sequence ID" value="JAD20380.1"/>
    <property type="molecule type" value="Transcribed_RNA"/>
</dbReference>